<reference evidence="5" key="2">
    <citation type="submission" date="2021-04" db="EMBL/GenBank/DDBJ databases">
        <authorList>
            <person name="Gilroy R."/>
        </authorList>
    </citation>
    <scope>NUCLEOTIDE SEQUENCE</scope>
    <source>
        <strain evidence="5">1719</strain>
    </source>
</reference>
<name>A0A9D1W7Z5_9SPHI</name>
<evidence type="ECO:0000313" key="5">
    <source>
        <dbReference type="EMBL" id="HIX54027.1"/>
    </source>
</evidence>
<reference evidence="5" key="1">
    <citation type="journal article" date="2021" name="PeerJ">
        <title>Extensive microbial diversity within the chicken gut microbiome revealed by metagenomics and culture.</title>
        <authorList>
            <person name="Gilroy R."/>
            <person name="Ravi A."/>
            <person name="Getino M."/>
            <person name="Pursley I."/>
            <person name="Horton D.L."/>
            <person name="Alikhan N.F."/>
            <person name="Baker D."/>
            <person name="Gharbi K."/>
            <person name="Hall N."/>
            <person name="Watson M."/>
            <person name="Adriaenssens E.M."/>
            <person name="Foster-Nyarko E."/>
            <person name="Jarju S."/>
            <person name="Secka A."/>
            <person name="Antonio M."/>
            <person name="Oren A."/>
            <person name="Chaudhuri R.R."/>
            <person name="La Ragione R."/>
            <person name="Hildebrand F."/>
            <person name="Pallen M.J."/>
        </authorList>
    </citation>
    <scope>NUCLEOTIDE SEQUENCE</scope>
    <source>
        <strain evidence="5">1719</strain>
    </source>
</reference>
<feature type="domain" description="Gfo/Idh/MocA-like oxidoreductase C-terminal" evidence="4">
    <location>
        <begin position="138"/>
        <end position="353"/>
    </location>
</feature>
<feature type="domain" description="Gfo/Idh/MocA-like oxidoreductase N-terminal" evidence="3">
    <location>
        <begin position="6"/>
        <end position="126"/>
    </location>
</feature>
<dbReference type="InterPro" id="IPR036291">
    <property type="entry name" value="NAD(P)-bd_dom_sf"/>
</dbReference>
<dbReference type="GO" id="GO:0000166">
    <property type="term" value="F:nucleotide binding"/>
    <property type="evidence" value="ECO:0007669"/>
    <property type="project" value="InterPro"/>
</dbReference>
<dbReference type="PANTHER" id="PTHR43708">
    <property type="entry name" value="CONSERVED EXPRESSED OXIDOREDUCTASE (EUROFUNG)"/>
    <property type="match status" value="1"/>
</dbReference>
<comment type="caution">
    <text evidence="5">The sequence shown here is derived from an EMBL/GenBank/DDBJ whole genome shotgun (WGS) entry which is preliminary data.</text>
</comment>
<evidence type="ECO:0000259" key="3">
    <source>
        <dbReference type="Pfam" id="PF01408"/>
    </source>
</evidence>
<proteinExistence type="inferred from homology"/>
<dbReference type="InterPro" id="IPR000683">
    <property type="entry name" value="Gfo/Idh/MocA-like_OxRdtase_N"/>
</dbReference>
<comment type="similarity">
    <text evidence="1">Belongs to the Gfo/Idh/MocA family.</text>
</comment>
<dbReference type="PANTHER" id="PTHR43708:SF5">
    <property type="entry name" value="CONSERVED EXPRESSED OXIDOREDUCTASE (EUROFUNG)-RELATED"/>
    <property type="match status" value="1"/>
</dbReference>
<accession>A0A9D1W7Z5</accession>
<organism evidence="5 6">
    <name type="scientific">Candidatus Sphingobacterium stercoripullorum</name>
    <dbReference type="NCBI Taxonomy" id="2838759"/>
    <lineage>
        <taxon>Bacteria</taxon>
        <taxon>Pseudomonadati</taxon>
        <taxon>Bacteroidota</taxon>
        <taxon>Sphingobacteriia</taxon>
        <taxon>Sphingobacteriales</taxon>
        <taxon>Sphingobacteriaceae</taxon>
        <taxon>Sphingobacterium</taxon>
    </lineage>
</organism>
<dbReference type="GO" id="GO:0016491">
    <property type="term" value="F:oxidoreductase activity"/>
    <property type="evidence" value="ECO:0007669"/>
    <property type="project" value="UniProtKB-KW"/>
</dbReference>
<sequence>MQYKQINVGLIGFSVGGQVFHAPFIKCTNGLKLYKVLARKQEQKQVLKEKYPEAYPAEDVDEIIFDKDIDLIVIATSNDVHFDLAKKALLAGKHVVVEKPFTVFSYQADELIELARNKGLLLTVNHNARLLSDFLAVKEVLSSGKLGEVKNYEARFDRFRNYLRPGAWREEDLPGSGIHYDLGSHLIDQSIELFGLPNAVFADLRKQRENAQAVDDFEILLYYPSLKVSLKGQMLAKEPTPRYSVFGQLGTFIKYAGDNQEAMLRQGAFPCDKGDWGKEEEGSFGVLNYQKNGQDLKEHIASPNGAMPLFYENIKEVLWYAKPLLVQPERARDVVRILELCELSAEQKKVVSLEAELISGQ</sequence>
<protein>
    <submittedName>
        <fullName evidence="5">Gfo/Idh/MocA family oxidoreductase</fullName>
    </submittedName>
</protein>
<evidence type="ECO:0000313" key="6">
    <source>
        <dbReference type="Proteomes" id="UP000824156"/>
    </source>
</evidence>
<dbReference type="Pfam" id="PF01408">
    <property type="entry name" value="GFO_IDH_MocA"/>
    <property type="match status" value="1"/>
</dbReference>
<dbReference type="InterPro" id="IPR004104">
    <property type="entry name" value="Gfo/Idh/MocA-like_OxRdtase_C"/>
</dbReference>
<dbReference type="Proteomes" id="UP000824156">
    <property type="component" value="Unassembled WGS sequence"/>
</dbReference>
<dbReference type="Gene3D" id="3.30.360.10">
    <property type="entry name" value="Dihydrodipicolinate Reductase, domain 2"/>
    <property type="match status" value="1"/>
</dbReference>
<dbReference type="SUPFAM" id="SSF51735">
    <property type="entry name" value="NAD(P)-binding Rossmann-fold domains"/>
    <property type="match status" value="1"/>
</dbReference>
<dbReference type="Gene3D" id="3.40.50.720">
    <property type="entry name" value="NAD(P)-binding Rossmann-like Domain"/>
    <property type="match status" value="1"/>
</dbReference>
<evidence type="ECO:0000256" key="1">
    <source>
        <dbReference type="ARBA" id="ARBA00010928"/>
    </source>
</evidence>
<keyword evidence="2" id="KW-0560">Oxidoreductase</keyword>
<dbReference type="AlphaFoldDB" id="A0A9D1W7Z5"/>
<evidence type="ECO:0000259" key="4">
    <source>
        <dbReference type="Pfam" id="PF02894"/>
    </source>
</evidence>
<dbReference type="Pfam" id="PF02894">
    <property type="entry name" value="GFO_IDH_MocA_C"/>
    <property type="match status" value="1"/>
</dbReference>
<gene>
    <name evidence="5" type="ORF">H9853_03295</name>
</gene>
<dbReference type="InterPro" id="IPR051317">
    <property type="entry name" value="Gfo/Idh/MocA_oxidoreduct"/>
</dbReference>
<evidence type="ECO:0000256" key="2">
    <source>
        <dbReference type="ARBA" id="ARBA00023002"/>
    </source>
</evidence>
<dbReference type="EMBL" id="DXEZ01000095">
    <property type="protein sequence ID" value="HIX54027.1"/>
    <property type="molecule type" value="Genomic_DNA"/>
</dbReference>